<keyword evidence="3" id="KW-1185">Reference proteome</keyword>
<feature type="region of interest" description="Disordered" evidence="1">
    <location>
        <begin position="86"/>
        <end position="138"/>
    </location>
</feature>
<sequence length="220" mass="23707">MSSSDDRRFAAELEAQRCRVRAAAATAAMERMRLDGWEPASHPQADDGVFAAELEAQRCRVRATAAEAEMEQMRLDNLERELLRRSGTAHSRPHSGPPHHRRAHTPPPPSPTPPSAQPPRSQGPPRPPHAVPRPPPRVEKEGRNIVFVVFRGDVVLALADGADGGVVETDEALEHTARLVEGAPSALLPTSCTISAKSSSFCKISLVFILNSMKPGASVS</sequence>
<accession>A0A8H6SDC7</accession>
<feature type="compositionally biased region" description="Basic residues" evidence="1">
    <location>
        <begin position="91"/>
        <end position="104"/>
    </location>
</feature>
<organism evidence="2 3">
    <name type="scientific">Mycena chlorophos</name>
    <name type="common">Agaric fungus</name>
    <name type="synonym">Agaricus chlorophos</name>
    <dbReference type="NCBI Taxonomy" id="658473"/>
    <lineage>
        <taxon>Eukaryota</taxon>
        <taxon>Fungi</taxon>
        <taxon>Dikarya</taxon>
        <taxon>Basidiomycota</taxon>
        <taxon>Agaricomycotina</taxon>
        <taxon>Agaricomycetes</taxon>
        <taxon>Agaricomycetidae</taxon>
        <taxon>Agaricales</taxon>
        <taxon>Marasmiineae</taxon>
        <taxon>Mycenaceae</taxon>
        <taxon>Mycena</taxon>
    </lineage>
</organism>
<gene>
    <name evidence="2" type="ORF">HMN09_01073400</name>
</gene>
<proteinExistence type="predicted"/>
<evidence type="ECO:0000256" key="1">
    <source>
        <dbReference type="SAM" id="MobiDB-lite"/>
    </source>
</evidence>
<reference evidence="2" key="1">
    <citation type="submission" date="2020-05" db="EMBL/GenBank/DDBJ databases">
        <title>Mycena genomes resolve the evolution of fungal bioluminescence.</title>
        <authorList>
            <person name="Tsai I.J."/>
        </authorList>
    </citation>
    <scope>NUCLEOTIDE SEQUENCE</scope>
    <source>
        <strain evidence="2">110903Hualien_Pintung</strain>
    </source>
</reference>
<evidence type="ECO:0000313" key="3">
    <source>
        <dbReference type="Proteomes" id="UP000613580"/>
    </source>
</evidence>
<name>A0A8H6SDC7_MYCCL</name>
<dbReference type="AlphaFoldDB" id="A0A8H6SDC7"/>
<evidence type="ECO:0000313" key="2">
    <source>
        <dbReference type="EMBL" id="KAF7296651.1"/>
    </source>
</evidence>
<dbReference type="EMBL" id="JACAZE010000016">
    <property type="protein sequence ID" value="KAF7296651.1"/>
    <property type="molecule type" value="Genomic_DNA"/>
</dbReference>
<protein>
    <submittedName>
        <fullName evidence="2">Uncharacterized protein</fullName>
    </submittedName>
</protein>
<dbReference type="Proteomes" id="UP000613580">
    <property type="component" value="Unassembled WGS sequence"/>
</dbReference>
<feature type="compositionally biased region" description="Pro residues" evidence="1">
    <location>
        <begin position="105"/>
        <end position="135"/>
    </location>
</feature>
<comment type="caution">
    <text evidence="2">The sequence shown here is derived from an EMBL/GenBank/DDBJ whole genome shotgun (WGS) entry which is preliminary data.</text>
</comment>